<evidence type="ECO:0000313" key="1">
    <source>
        <dbReference type="EMBL" id="KKN19531.1"/>
    </source>
</evidence>
<protein>
    <submittedName>
        <fullName evidence="1">Uncharacterized protein</fullName>
    </submittedName>
</protein>
<sequence>MTDNITLPSPVQYDECEPTVCAQCRGDVFISGIRAGTLPPEHPKNPAGKTLYLTFPAAKYCKECGLEYGKPARAVC</sequence>
<accession>A0A0F9R2K2</accession>
<reference evidence="1" key="1">
    <citation type="journal article" date="2015" name="Nature">
        <title>Complex archaea that bridge the gap between prokaryotes and eukaryotes.</title>
        <authorList>
            <person name="Spang A."/>
            <person name="Saw J.H."/>
            <person name="Jorgensen S.L."/>
            <person name="Zaremba-Niedzwiedzka K."/>
            <person name="Martijn J."/>
            <person name="Lind A.E."/>
            <person name="van Eijk R."/>
            <person name="Schleper C."/>
            <person name="Guy L."/>
            <person name="Ettema T.J."/>
        </authorList>
    </citation>
    <scope>NUCLEOTIDE SEQUENCE</scope>
</reference>
<proteinExistence type="predicted"/>
<dbReference type="EMBL" id="LAZR01003325">
    <property type="protein sequence ID" value="KKN19531.1"/>
    <property type="molecule type" value="Genomic_DNA"/>
</dbReference>
<name>A0A0F9R2K2_9ZZZZ</name>
<comment type="caution">
    <text evidence="1">The sequence shown here is derived from an EMBL/GenBank/DDBJ whole genome shotgun (WGS) entry which is preliminary data.</text>
</comment>
<organism evidence="1">
    <name type="scientific">marine sediment metagenome</name>
    <dbReference type="NCBI Taxonomy" id="412755"/>
    <lineage>
        <taxon>unclassified sequences</taxon>
        <taxon>metagenomes</taxon>
        <taxon>ecological metagenomes</taxon>
    </lineage>
</organism>
<dbReference type="AlphaFoldDB" id="A0A0F9R2K2"/>
<gene>
    <name evidence="1" type="ORF">LCGC14_0944660</name>
</gene>